<dbReference type="Proteomes" id="UP000292884">
    <property type="component" value="Unassembled WGS sequence"/>
</dbReference>
<dbReference type="InterPro" id="IPR050266">
    <property type="entry name" value="AB_hydrolase_sf"/>
</dbReference>
<sequence length="283" mass="31681">MSISLKAAITAPNLFIATASGKIAYRTIGKGKPLLLCNRFRGTLDTWDPKFLAHLAKRFQVITFDYPGIGLSEGKHQVTTELLSKDIQLFIDVLGLHKVIIGGWSYGGLVVQSFAAMYPKLVSHVIIIGSNPLGENPVAPEQIFFDSALKPVYDFNDELILFFEPLSKESIAMAKKSHERLALRKSDLDLPVKPEQFENYFQGGVSFREDKFNAKEKLYQSSIPILVLMGDHDPSFAVENWFPLVKNVKAMQLIIFSKAGHGPQHQHPKLCADYIKKFTSNTK</sequence>
<dbReference type="SUPFAM" id="SSF53474">
    <property type="entry name" value="alpha/beta-Hydrolases"/>
    <property type="match status" value="1"/>
</dbReference>
<dbReference type="PANTHER" id="PTHR43798:SF5">
    <property type="entry name" value="MONOACYLGLYCEROL LIPASE ABHD6"/>
    <property type="match status" value="1"/>
</dbReference>
<evidence type="ECO:0000259" key="1">
    <source>
        <dbReference type="Pfam" id="PF00561"/>
    </source>
</evidence>
<comment type="caution">
    <text evidence="2">The sequence shown here is derived from an EMBL/GenBank/DDBJ whole genome shotgun (WGS) entry which is preliminary data.</text>
</comment>
<dbReference type="OrthoDB" id="9796770at2"/>
<dbReference type="GO" id="GO:0016020">
    <property type="term" value="C:membrane"/>
    <property type="evidence" value="ECO:0007669"/>
    <property type="project" value="TreeGrafter"/>
</dbReference>
<dbReference type="InterPro" id="IPR029058">
    <property type="entry name" value="AB_hydrolase_fold"/>
</dbReference>
<organism evidence="2 3">
    <name type="scientific">Pedobacter frigiditerrae</name>
    <dbReference type="NCBI Taxonomy" id="2530452"/>
    <lineage>
        <taxon>Bacteria</taxon>
        <taxon>Pseudomonadati</taxon>
        <taxon>Bacteroidota</taxon>
        <taxon>Sphingobacteriia</taxon>
        <taxon>Sphingobacteriales</taxon>
        <taxon>Sphingobacteriaceae</taxon>
        <taxon>Pedobacter</taxon>
    </lineage>
</organism>
<dbReference type="Gene3D" id="3.40.50.1820">
    <property type="entry name" value="alpha/beta hydrolase"/>
    <property type="match status" value="1"/>
</dbReference>
<dbReference type="Pfam" id="PF00561">
    <property type="entry name" value="Abhydrolase_1"/>
    <property type="match status" value="1"/>
</dbReference>
<reference evidence="2 3" key="1">
    <citation type="submission" date="2019-02" db="EMBL/GenBank/DDBJ databases">
        <title>Pedobacter sp. RP-1-13 sp. nov., isolated from Arctic soil.</title>
        <authorList>
            <person name="Dahal R.H."/>
        </authorList>
    </citation>
    <scope>NUCLEOTIDE SEQUENCE [LARGE SCALE GENOMIC DNA]</scope>
    <source>
        <strain evidence="2 3">RP-1-13</strain>
    </source>
</reference>
<dbReference type="GO" id="GO:0047372">
    <property type="term" value="F:monoacylglycerol lipase activity"/>
    <property type="evidence" value="ECO:0007669"/>
    <property type="project" value="TreeGrafter"/>
</dbReference>
<dbReference type="GO" id="GO:0046464">
    <property type="term" value="P:acylglycerol catabolic process"/>
    <property type="evidence" value="ECO:0007669"/>
    <property type="project" value="TreeGrafter"/>
</dbReference>
<dbReference type="RefSeq" id="WP_131554577.1">
    <property type="nucleotide sequence ID" value="NZ_SJSK01000005.1"/>
</dbReference>
<evidence type="ECO:0000313" key="2">
    <source>
        <dbReference type="EMBL" id="TCC88522.1"/>
    </source>
</evidence>
<dbReference type="AlphaFoldDB" id="A0A4R0MQI0"/>
<name>A0A4R0MQI0_9SPHI</name>
<dbReference type="PANTHER" id="PTHR43798">
    <property type="entry name" value="MONOACYLGLYCEROL LIPASE"/>
    <property type="match status" value="1"/>
</dbReference>
<dbReference type="EMBL" id="SJSK01000005">
    <property type="protein sequence ID" value="TCC88522.1"/>
    <property type="molecule type" value="Genomic_DNA"/>
</dbReference>
<accession>A0A4R0MQI0</accession>
<dbReference type="InterPro" id="IPR000073">
    <property type="entry name" value="AB_hydrolase_1"/>
</dbReference>
<feature type="domain" description="AB hydrolase-1" evidence="1">
    <location>
        <begin position="32"/>
        <end position="268"/>
    </location>
</feature>
<dbReference type="PRINTS" id="PR00111">
    <property type="entry name" value="ABHYDROLASE"/>
</dbReference>
<keyword evidence="2" id="KW-0378">Hydrolase</keyword>
<evidence type="ECO:0000313" key="3">
    <source>
        <dbReference type="Proteomes" id="UP000292884"/>
    </source>
</evidence>
<proteinExistence type="predicted"/>
<gene>
    <name evidence="2" type="ORF">EZ428_17935</name>
</gene>
<keyword evidence="3" id="KW-1185">Reference proteome</keyword>
<protein>
    <submittedName>
        <fullName evidence="2">Alpha/beta hydrolase</fullName>
    </submittedName>
</protein>